<organism evidence="9 10">
    <name type="scientific">Leptobrachium leishanense</name>
    <name type="common">Leishan spiny toad</name>
    <dbReference type="NCBI Taxonomy" id="445787"/>
    <lineage>
        <taxon>Eukaryota</taxon>
        <taxon>Metazoa</taxon>
        <taxon>Chordata</taxon>
        <taxon>Craniata</taxon>
        <taxon>Vertebrata</taxon>
        <taxon>Euteleostomi</taxon>
        <taxon>Amphibia</taxon>
        <taxon>Batrachia</taxon>
        <taxon>Anura</taxon>
        <taxon>Pelobatoidea</taxon>
        <taxon>Megophryidae</taxon>
        <taxon>Leptobrachium</taxon>
    </lineage>
</organism>
<keyword evidence="3" id="KW-0813">Transport</keyword>
<reference evidence="9" key="1">
    <citation type="submission" date="2025-08" db="UniProtKB">
        <authorList>
            <consortium name="Ensembl"/>
        </authorList>
    </citation>
    <scope>IDENTIFICATION</scope>
</reference>
<sequence length="405" mass="43624">MATTYVPLGTLYLVQGFPYGLQSGLLPVLLRTQGLSLSHIGLTRVLYLPWLLKMFWSPLVDGRWSRRTWLRLSTGGLCICCLLCSLLPSESAFTPLAWLLLLMHVLSSLQDVALDAVSVAVLTKEQVGVGNSLQVVAYKLGSVLAGGGSLTLLDILGWRLLFLLLATAYLLAVLCIGARVLQGEEPTSQEDHKSPQSKGGFRDLSSKALKVPGTMWTITYVLIYKLGEQGSLSMVPLLLLDQGVSPAELGFFSGILSVGSSIAGSVLGGALLTRGRSLRSLLRSLLSLRSLGLVIQTLLLTGMRSDARFLQVCVLLSLVVQHFLAGVITTVTFSLMMHCTRQAEKNIQATHYSLLSSLEVLGKVCFSAVSGLLVDYLGVFGSFSLFIVFSCLPVLHLRSIPPTLG</sequence>
<name>A0A8C5PLG1_9ANUR</name>
<dbReference type="Proteomes" id="UP000694569">
    <property type="component" value="Unplaced"/>
</dbReference>
<evidence type="ECO:0000313" key="10">
    <source>
        <dbReference type="Proteomes" id="UP000694569"/>
    </source>
</evidence>
<dbReference type="InterPro" id="IPR011701">
    <property type="entry name" value="MFS"/>
</dbReference>
<proteinExistence type="inferred from homology"/>
<comment type="subcellular location">
    <subcellularLocation>
        <location evidence="1">Membrane</location>
        <topology evidence="1">Multi-pass membrane protein</topology>
    </subcellularLocation>
</comment>
<dbReference type="InterPro" id="IPR036259">
    <property type="entry name" value="MFS_trans_sf"/>
</dbReference>
<dbReference type="PANTHER" id="PTHR12778">
    <property type="entry name" value="SOLUTE CARRIER FAMILY 33 ACETYL-COA TRANSPORTER -RELATED"/>
    <property type="match status" value="1"/>
</dbReference>
<dbReference type="GO" id="GO:0022857">
    <property type="term" value="F:transmembrane transporter activity"/>
    <property type="evidence" value="ECO:0007669"/>
    <property type="project" value="InterPro"/>
</dbReference>
<keyword evidence="6 8" id="KW-0472">Membrane</keyword>
<evidence type="ECO:0000256" key="3">
    <source>
        <dbReference type="ARBA" id="ARBA00022448"/>
    </source>
</evidence>
<dbReference type="GO" id="GO:0016020">
    <property type="term" value="C:membrane"/>
    <property type="evidence" value="ECO:0007669"/>
    <property type="project" value="UniProtKB-SubCell"/>
</dbReference>
<keyword evidence="5 8" id="KW-1133">Transmembrane helix</keyword>
<dbReference type="Ensembl" id="ENSLLET00000025361.1">
    <property type="protein sequence ID" value="ENSLLEP00000024429.1"/>
    <property type="gene ID" value="ENSLLEG00000015544.1"/>
</dbReference>
<evidence type="ECO:0000313" key="9">
    <source>
        <dbReference type="Ensembl" id="ENSLLEP00000024429.1"/>
    </source>
</evidence>
<evidence type="ECO:0000256" key="1">
    <source>
        <dbReference type="ARBA" id="ARBA00004141"/>
    </source>
</evidence>
<accession>A0A8C5PLG1</accession>
<evidence type="ECO:0000256" key="6">
    <source>
        <dbReference type="ARBA" id="ARBA00023136"/>
    </source>
</evidence>
<feature type="transmembrane region" description="Helical" evidence="8">
    <location>
        <begin position="160"/>
        <end position="181"/>
    </location>
</feature>
<comment type="similarity">
    <text evidence="2">Belongs to the major facilitator superfamily.</text>
</comment>
<protein>
    <recommendedName>
        <fullName evidence="7">Major facilitator superfamily domain-containing protein 3</fullName>
    </recommendedName>
</protein>
<evidence type="ECO:0000256" key="7">
    <source>
        <dbReference type="ARBA" id="ARBA00069953"/>
    </source>
</evidence>
<dbReference type="CDD" id="cd17485">
    <property type="entry name" value="MFS_MFSD3"/>
    <property type="match status" value="1"/>
</dbReference>
<keyword evidence="4 8" id="KW-0812">Transmembrane</keyword>
<dbReference type="OrthoDB" id="6415790at2759"/>
<evidence type="ECO:0000256" key="5">
    <source>
        <dbReference type="ARBA" id="ARBA00022989"/>
    </source>
</evidence>
<reference evidence="9" key="2">
    <citation type="submission" date="2025-09" db="UniProtKB">
        <authorList>
            <consortium name="Ensembl"/>
        </authorList>
    </citation>
    <scope>IDENTIFICATION</scope>
</reference>
<feature type="transmembrane region" description="Helical" evidence="8">
    <location>
        <begin position="309"/>
        <end position="337"/>
    </location>
</feature>
<gene>
    <name evidence="9" type="primary">MFSD3</name>
</gene>
<feature type="transmembrane region" description="Helical" evidence="8">
    <location>
        <begin position="349"/>
        <end position="370"/>
    </location>
</feature>
<keyword evidence="10" id="KW-1185">Reference proteome</keyword>
<feature type="transmembrane region" description="Helical" evidence="8">
    <location>
        <begin position="68"/>
        <end position="87"/>
    </location>
</feature>
<dbReference type="PANTHER" id="PTHR12778:SF10">
    <property type="entry name" value="MAJOR FACILITATOR SUPERFAMILY DOMAIN-CONTAINING PROTEIN 3"/>
    <property type="match status" value="1"/>
</dbReference>
<dbReference type="InterPro" id="IPR004752">
    <property type="entry name" value="AmpG_permease/AT-1"/>
</dbReference>
<evidence type="ECO:0000256" key="2">
    <source>
        <dbReference type="ARBA" id="ARBA00008335"/>
    </source>
</evidence>
<dbReference type="Gene3D" id="1.20.1250.20">
    <property type="entry name" value="MFS general substrate transporter like domains"/>
    <property type="match status" value="1"/>
</dbReference>
<dbReference type="Pfam" id="PF07690">
    <property type="entry name" value="MFS_1"/>
    <property type="match status" value="1"/>
</dbReference>
<dbReference type="AlphaFoldDB" id="A0A8C5PLG1"/>
<feature type="transmembrane region" description="Helical" evidence="8">
    <location>
        <begin position="249"/>
        <end position="273"/>
    </location>
</feature>
<evidence type="ECO:0000256" key="8">
    <source>
        <dbReference type="SAM" id="Phobius"/>
    </source>
</evidence>
<dbReference type="FunFam" id="1.20.1250.20:FF:000176">
    <property type="entry name" value="Major facilitator superfamily domain containing 3"/>
    <property type="match status" value="1"/>
</dbReference>
<dbReference type="GeneTree" id="ENSGT00940000154019"/>
<feature type="transmembrane region" description="Helical" evidence="8">
    <location>
        <begin position="285"/>
        <end position="303"/>
    </location>
</feature>
<evidence type="ECO:0000256" key="4">
    <source>
        <dbReference type="ARBA" id="ARBA00022692"/>
    </source>
</evidence>
<dbReference type="SUPFAM" id="SSF103473">
    <property type="entry name" value="MFS general substrate transporter"/>
    <property type="match status" value="1"/>
</dbReference>
<feature type="transmembrane region" description="Helical" evidence="8">
    <location>
        <begin position="376"/>
        <end position="395"/>
    </location>
</feature>